<dbReference type="AlphaFoldDB" id="A0AAV7DB79"/>
<keyword evidence="2" id="KW-1185">Reference proteome</keyword>
<comment type="caution">
    <text evidence="1">The sequence shown here is derived from an EMBL/GenBank/DDBJ whole genome shotgun (WGS) entry which is preliminary data.</text>
</comment>
<evidence type="ECO:0000313" key="1">
    <source>
        <dbReference type="EMBL" id="KAG8593941.1"/>
    </source>
</evidence>
<dbReference type="EMBL" id="WNYA01000001">
    <property type="protein sequence ID" value="KAG8593941.1"/>
    <property type="molecule type" value="Genomic_DNA"/>
</dbReference>
<dbReference type="Proteomes" id="UP000824782">
    <property type="component" value="Unassembled WGS sequence"/>
</dbReference>
<name>A0AAV7DB79_ENGPU</name>
<gene>
    <name evidence="1" type="ORF">GDO81_000998</name>
</gene>
<evidence type="ECO:0000313" key="2">
    <source>
        <dbReference type="Proteomes" id="UP000824782"/>
    </source>
</evidence>
<proteinExistence type="predicted"/>
<reference evidence="1" key="1">
    <citation type="thesis" date="2020" institute="ProQuest LLC" country="789 East Eisenhower Parkway, Ann Arbor, MI, USA">
        <title>Comparative Genomics and Chromosome Evolution.</title>
        <authorList>
            <person name="Mudd A.B."/>
        </authorList>
    </citation>
    <scope>NUCLEOTIDE SEQUENCE</scope>
    <source>
        <strain evidence="1">237g6f4</strain>
        <tissue evidence="1">Blood</tissue>
    </source>
</reference>
<accession>A0AAV7DB79</accession>
<organism evidence="1 2">
    <name type="scientific">Engystomops pustulosus</name>
    <name type="common">Tungara frog</name>
    <name type="synonym">Physalaemus pustulosus</name>
    <dbReference type="NCBI Taxonomy" id="76066"/>
    <lineage>
        <taxon>Eukaryota</taxon>
        <taxon>Metazoa</taxon>
        <taxon>Chordata</taxon>
        <taxon>Craniata</taxon>
        <taxon>Vertebrata</taxon>
        <taxon>Euteleostomi</taxon>
        <taxon>Amphibia</taxon>
        <taxon>Batrachia</taxon>
        <taxon>Anura</taxon>
        <taxon>Neobatrachia</taxon>
        <taxon>Hyloidea</taxon>
        <taxon>Leptodactylidae</taxon>
        <taxon>Leiuperinae</taxon>
        <taxon>Engystomops</taxon>
    </lineage>
</organism>
<sequence length="177" mass="19543">MLQSFVLDFTSPPHCLSQIALRTELDRAPSFADSLMFSAEASARKPVAERSSGIVCRRRSLSASVLRWSSNSPNQKNRVLATEVAAMLDLRLSMEDSQTLRSRASAFLSMGSLNWEESSNGRSVFFTTLDTWMSTLGGLSQVSVSLGSKSNLFLNSLVMFARPSGFFHSSWTISFRV</sequence>
<protein>
    <submittedName>
        <fullName evidence="1">Uncharacterized protein</fullName>
    </submittedName>
</protein>